<protein>
    <submittedName>
        <fullName evidence="1">AOX1A protein</fullName>
    </submittedName>
</protein>
<accession>A0A812IVH1</accession>
<dbReference type="OrthoDB" id="436770at2759"/>
<keyword evidence="2" id="KW-1185">Reference proteome</keyword>
<dbReference type="EMBL" id="CAJNIZ010001248">
    <property type="protein sequence ID" value="CAE7186455.1"/>
    <property type="molecule type" value="Genomic_DNA"/>
</dbReference>
<evidence type="ECO:0000313" key="1">
    <source>
        <dbReference type="EMBL" id="CAE7186455.1"/>
    </source>
</evidence>
<sequence length="294" mass="32782">MCQRLEDWRLMGYRCSQFLTMIMDLAPHRHEFYRDAAVVARVAVRAAPLFLEHWIRLGIVLAHPSLKMPREAMALVRQAMILNNTHNCLLGLKRMLSQTLGEAGDHMPASGDLLERALGGANATRQATANSREAALWGHKMRHAQKRCKSPEAAASEEGFKSWLRYGALLRSRGWLMAALGVCMHLEELYLTDGRPEALRAPGEAVLHASACRGPLESLLFHSHAGFWGANWQGSDFERRAPSAQKLLSEEWLQAQEATTYDNGQDFIAAHMQSLALRYSSAYRAMIVSGTAAE</sequence>
<name>A0A812IVH1_SYMPI</name>
<reference evidence="1" key="1">
    <citation type="submission" date="2021-02" db="EMBL/GenBank/DDBJ databases">
        <authorList>
            <person name="Dougan E. K."/>
            <person name="Rhodes N."/>
            <person name="Thang M."/>
            <person name="Chan C."/>
        </authorList>
    </citation>
    <scope>NUCLEOTIDE SEQUENCE</scope>
</reference>
<dbReference type="AlphaFoldDB" id="A0A812IVH1"/>
<dbReference type="Proteomes" id="UP000649617">
    <property type="component" value="Unassembled WGS sequence"/>
</dbReference>
<evidence type="ECO:0000313" key="2">
    <source>
        <dbReference type="Proteomes" id="UP000649617"/>
    </source>
</evidence>
<organism evidence="1 2">
    <name type="scientific">Symbiodinium pilosum</name>
    <name type="common">Dinoflagellate</name>
    <dbReference type="NCBI Taxonomy" id="2952"/>
    <lineage>
        <taxon>Eukaryota</taxon>
        <taxon>Sar</taxon>
        <taxon>Alveolata</taxon>
        <taxon>Dinophyceae</taxon>
        <taxon>Suessiales</taxon>
        <taxon>Symbiodiniaceae</taxon>
        <taxon>Symbiodinium</taxon>
    </lineage>
</organism>
<gene>
    <name evidence="1" type="primary">AOX1A</name>
    <name evidence="1" type="ORF">SPIL2461_LOCUS1287</name>
</gene>
<comment type="caution">
    <text evidence="1">The sequence shown here is derived from an EMBL/GenBank/DDBJ whole genome shotgun (WGS) entry which is preliminary data.</text>
</comment>
<feature type="non-terminal residue" evidence="1">
    <location>
        <position position="1"/>
    </location>
</feature>
<proteinExistence type="predicted"/>